<evidence type="ECO:0000313" key="5">
    <source>
        <dbReference type="Proteomes" id="UP000482653"/>
    </source>
</evidence>
<dbReference type="EMBL" id="VVYX01000009">
    <property type="protein sequence ID" value="KAA5420091.1"/>
    <property type="molecule type" value="Genomic_DNA"/>
</dbReference>
<evidence type="ECO:0000313" key="4">
    <source>
        <dbReference type="Proteomes" id="UP000448877"/>
    </source>
</evidence>
<reference evidence="4 5" key="1">
    <citation type="journal article" date="2019" name="Nat. Med.">
        <title>A library of human gut bacterial isolates paired with longitudinal multiomics data enables mechanistic microbiome research.</title>
        <authorList>
            <person name="Poyet M."/>
            <person name="Groussin M."/>
            <person name="Gibbons S.M."/>
            <person name="Avila-Pacheco J."/>
            <person name="Jiang X."/>
            <person name="Kearney S.M."/>
            <person name="Perrotta A.R."/>
            <person name="Berdy B."/>
            <person name="Zhao S."/>
            <person name="Lieberman T.D."/>
            <person name="Swanson P.K."/>
            <person name="Smith M."/>
            <person name="Roesemann S."/>
            <person name="Alexander J.E."/>
            <person name="Rich S.A."/>
            <person name="Livny J."/>
            <person name="Vlamakis H."/>
            <person name="Clish C."/>
            <person name="Bullock K."/>
            <person name="Deik A."/>
            <person name="Scott J."/>
            <person name="Pierce K.A."/>
            <person name="Xavier R.J."/>
            <person name="Alm E.J."/>
        </authorList>
    </citation>
    <scope>NUCLEOTIDE SEQUENCE [LARGE SCALE GENOMIC DNA]</scope>
    <source>
        <strain evidence="2 4">BIOML-A6</strain>
        <strain evidence="3 5">BIOML-A8</strain>
    </source>
</reference>
<sequence length="301" mass="33731">MKRIFGLSLCLLTVFLLGACSSDDTPVANVPQLSGNITFDRTRVGVGQPVKMSFALPASVSSDVSKTEYSFNLGGIADLPVEAENNVCSYTYAFKEAGTYTVSFKVRYQFNYPDAEGKIYRDDVIQKELQVVACDVRNSFWGDNLEETQRNCGGVLEKQKGDAELYAAVLKSEFGSSLTGGKETTVGYTFKSDKLYKVQEVNLFETQVPFTIMRQYYKDIKKVYGETLEINWSDDTEKNNEYAEACLNGSDKAALDALNAFLVETEGWASFNFEKGSTMMVVQCYKSDGKWVVRRTYMEKE</sequence>
<name>A0A108TE73_9BACE</name>
<dbReference type="RefSeq" id="WP_007216942.1">
    <property type="nucleotide sequence ID" value="NZ_CABMLT010000007.1"/>
</dbReference>
<protein>
    <recommendedName>
        <fullName evidence="6">PKD domain-containing protein</fullName>
    </recommendedName>
</protein>
<proteinExistence type="predicted"/>
<feature type="chain" id="PRO_5036003892" description="PKD domain-containing protein" evidence="1">
    <location>
        <begin position="20"/>
        <end position="301"/>
    </location>
</feature>
<accession>A0A108TE73</accession>
<evidence type="ECO:0000313" key="3">
    <source>
        <dbReference type="EMBL" id="KAA5420091.1"/>
    </source>
</evidence>
<evidence type="ECO:0000313" key="2">
    <source>
        <dbReference type="EMBL" id="KAA5411792.1"/>
    </source>
</evidence>
<dbReference type="EMBL" id="VVYV01000096">
    <property type="protein sequence ID" value="KAA5411792.1"/>
    <property type="molecule type" value="Genomic_DNA"/>
</dbReference>
<evidence type="ECO:0008006" key="6">
    <source>
        <dbReference type="Google" id="ProtNLM"/>
    </source>
</evidence>
<evidence type="ECO:0000256" key="1">
    <source>
        <dbReference type="SAM" id="SignalP"/>
    </source>
</evidence>
<organism evidence="3 5">
    <name type="scientific">Bacteroides cellulosilyticus</name>
    <dbReference type="NCBI Taxonomy" id="246787"/>
    <lineage>
        <taxon>Bacteria</taxon>
        <taxon>Pseudomonadati</taxon>
        <taxon>Bacteroidota</taxon>
        <taxon>Bacteroidia</taxon>
        <taxon>Bacteroidales</taxon>
        <taxon>Bacteroidaceae</taxon>
        <taxon>Bacteroides</taxon>
    </lineage>
</organism>
<dbReference type="Proteomes" id="UP000448877">
    <property type="component" value="Unassembled WGS sequence"/>
</dbReference>
<comment type="caution">
    <text evidence="3">The sequence shown here is derived from an EMBL/GenBank/DDBJ whole genome shotgun (WGS) entry which is preliminary data.</text>
</comment>
<keyword evidence="1" id="KW-0732">Signal</keyword>
<dbReference type="Proteomes" id="UP000482653">
    <property type="component" value="Unassembled WGS sequence"/>
</dbReference>
<gene>
    <name evidence="2" type="ORF">F2Y81_28045</name>
    <name evidence="3" type="ORF">F2Y87_09105</name>
</gene>
<feature type="signal peptide" evidence="1">
    <location>
        <begin position="1"/>
        <end position="19"/>
    </location>
</feature>
<dbReference type="AlphaFoldDB" id="A0A108TE73"/>
<dbReference type="PROSITE" id="PS51257">
    <property type="entry name" value="PROKAR_LIPOPROTEIN"/>
    <property type="match status" value="1"/>
</dbReference>